<dbReference type="AlphaFoldDB" id="A0A2M6R8D9"/>
<proteinExistence type="predicted"/>
<dbReference type="Proteomes" id="UP000231162">
    <property type="component" value="Unassembled WGS sequence"/>
</dbReference>
<dbReference type="InterPro" id="IPR014756">
    <property type="entry name" value="Ig_E-set"/>
</dbReference>
<protein>
    <recommendedName>
        <fullName evidence="1">GH29D-like beta-sandwich domain-containing protein</fullName>
    </recommendedName>
</protein>
<reference evidence="3" key="1">
    <citation type="submission" date="2017-09" db="EMBL/GenBank/DDBJ databases">
        <title>Depth-based differentiation of microbial function through sediment-hosted aquifers and enrichment of novel symbionts in the deep terrestrial subsurface.</title>
        <authorList>
            <person name="Probst A.J."/>
            <person name="Ladd B."/>
            <person name="Jarett J.K."/>
            <person name="Geller-Mcgrath D.E."/>
            <person name="Sieber C.M.K."/>
            <person name="Emerson J.B."/>
            <person name="Anantharaman K."/>
            <person name="Thomas B.C."/>
            <person name="Malmstrom R."/>
            <person name="Stieglmeier M."/>
            <person name="Klingl A."/>
            <person name="Woyke T."/>
            <person name="Ryan C.M."/>
            <person name="Banfield J.F."/>
        </authorList>
    </citation>
    <scope>NUCLEOTIDE SEQUENCE [LARGE SCALE GENOMIC DNA]</scope>
</reference>
<dbReference type="InterPro" id="IPR013783">
    <property type="entry name" value="Ig-like_fold"/>
</dbReference>
<evidence type="ECO:0000313" key="2">
    <source>
        <dbReference type="EMBL" id="PIS06805.1"/>
    </source>
</evidence>
<dbReference type="InterPro" id="IPR059177">
    <property type="entry name" value="GH29D-like_dom"/>
</dbReference>
<gene>
    <name evidence="2" type="ORF">COT79_02700</name>
</gene>
<dbReference type="EMBL" id="PEZX01000035">
    <property type="protein sequence ID" value="PIS06805.1"/>
    <property type="molecule type" value="Genomic_DNA"/>
</dbReference>
<organism evidence="2 3">
    <name type="scientific">Candidatus Berkelbacteria bacterium CG10_big_fil_rev_8_21_14_0_10_43_14</name>
    <dbReference type="NCBI Taxonomy" id="1974515"/>
    <lineage>
        <taxon>Bacteria</taxon>
        <taxon>Candidatus Berkelbacteria</taxon>
    </lineage>
</organism>
<evidence type="ECO:0000313" key="3">
    <source>
        <dbReference type="Proteomes" id="UP000231162"/>
    </source>
</evidence>
<comment type="caution">
    <text evidence="2">The sequence shown here is derived from an EMBL/GenBank/DDBJ whole genome shotgun (WGS) entry which is preliminary data.</text>
</comment>
<feature type="non-terminal residue" evidence="2">
    <location>
        <position position="1"/>
    </location>
</feature>
<accession>A0A2M6R8D9</accession>
<evidence type="ECO:0000259" key="1">
    <source>
        <dbReference type="Pfam" id="PF13290"/>
    </source>
</evidence>
<feature type="domain" description="GH29D-like beta-sandwich" evidence="1">
    <location>
        <begin position="168"/>
        <end position="229"/>
    </location>
</feature>
<sequence length="353" mass="38437">GQESSHIYVQNDGYFQADDLTPGQYIYTVYDDDSDFALPDVTEPYVYIKAGTTEYLGLKNVKKYDNEYRNPIKPAITSFSPTSGKVGDKVTVKGSQIYIDSLFFINEVRVADSAFITPEESTIIIPQGATTGKVSVSGNDYTAQSSSDFTVTTPPPPAVLPPPTFNIPAGTYTTPQTVNISAESDATIYYTKDNTEPILSSPTMPKPYPSAISIDKTTTLKAKAYKDNIWSTTATAVYTINIPPPPNTPSVFKFIKPTSVGVTVTRNSKVTLEVKVTDQDGMSTTPDRVTYQVVSKSGGYKSPIVNMTQQGFTNTYKATTKITLPKEEYILSYTAKDAKGVQTTSSPVKVIVK</sequence>
<name>A0A2M6R8D9_9BACT</name>
<dbReference type="Pfam" id="PF13290">
    <property type="entry name" value="CHB_HEX_C_1"/>
    <property type="match status" value="1"/>
</dbReference>
<dbReference type="SUPFAM" id="SSF81296">
    <property type="entry name" value="E set domains"/>
    <property type="match status" value="1"/>
</dbReference>
<dbReference type="Gene3D" id="2.60.40.10">
    <property type="entry name" value="Immunoglobulins"/>
    <property type="match status" value="2"/>
</dbReference>